<dbReference type="PROSITE" id="PS00941">
    <property type="entry name" value="CARBOXYLESTERASE_B_2"/>
    <property type="match status" value="1"/>
</dbReference>
<evidence type="ECO:0000256" key="4">
    <source>
        <dbReference type="ARBA" id="ARBA00022963"/>
    </source>
</evidence>
<dbReference type="Gene3D" id="3.40.50.1820">
    <property type="entry name" value="alpha/beta hydrolase"/>
    <property type="match status" value="1"/>
</dbReference>
<gene>
    <name evidence="7" type="ORF">WICANDRAFT_64025</name>
</gene>
<keyword evidence="8" id="KW-1185">Reference proteome</keyword>
<evidence type="ECO:0000256" key="3">
    <source>
        <dbReference type="ARBA" id="ARBA00022801"/>
    </source>
</evidence>
<dbReference type="GO" id="GO:0016042">
    <property type="term" value="P:lipid catabolic process"/>
    <property type="evidence" value="ECO:0007669"/>
    <property type="project" value="UniProtKB-KW"/>
</dbReference>
<organism evidence="7 8">
    <name type="scientific">Wickerhamomyces anomalus (strain ATCC 58044 / CBS 1984 / NCYC 433 / NRRL Y-366-8)</name>
    <name type="common">Yeast</name>
    <name type="synonym">Hansenula anomala</name>
    <dbReference type="NCBI Taxonomy" id="683960"/>
    <lineage>
        <taxon>Eukaryota</taxon>
        <taxon>Fungi</taxon>
        <taxon>Dikarya</taxon>
        <taxon>Ascomycota</taxon>
        <taxon>Saccharomycotina</taxon>
        <taxon>Saccharomycetes</taxon>
        <taxon>Phaffomycetales</taxon>
        <taxon>Wickerhamomycetaceae</taxon>
        <taxon>Wickerhamomyces</taxon>
    </lineage>
</organism>
<dbReference type="PANTHER" id="PTHR43918">
    <property type="entry name" value="ACETYLCHOLINESTERASE"/>
    <property type="match status" value="1"/>
</dbReference>
<comment type="catalytic activity">
    <reaction evidence="1">
        <text>a triacylglycerol + H2O = a diacylglycerol + a fatty acid + H(+)</text>
        <dbReference type="Rhea" id="RHEA:12044"/>
        <dbReference type="ChEBI" id="CHEBI:15377"/>
        <dbReference type="ChEBI" id="CHEBI:15378"/>
        <dbReference type="ChEBI" id="CHEBI:17855"/>
        <dbReference type="ChEBI" id="CHEBI:18035"/>
        <dbReference type="ChEBI" id="CHEBI:28868"/>
        <dbReference type="EC" id="3.1.1.3"/>
    </reaction>
</comment>
<evidence type="ECO:0000313" key="8">
    <source>
        <dbReference type="Proteomes" id="UP000094112"/>
    </source>
</evidence>
<dbReference type="STRING" id="683960.A0A1E3NYT4"/>
<keyword evidence="4" id="KW-0442">Lipid degradation</keyword>
<comment type="similarity">
    <text evidence="2 5">Belongs to the type-B carboxylesterase/lipase family.</text>
</comment>
<dbReference type="RefSeq" id="XP_019037079.1">
    <property type="nucleotide sequence ID" value="XM_019183656.1"/>
</dbReference>
<dbReference type="SUPFAM" id="SSF53474">
    <property type="entry name" value="alpha/beta-Hydrolases"/>
    <property type="match status" value="1"/>
</dbReference>
<name>A0A1E3NYT4_WICAA</name>
<dbReference type="ESTHER" id="hanan-h6uwn8">
    <property type="family name" value="Fungal_carboxylesterase_lipase"/>
</dbReference>
<evidence type="ECO:0000259" key="6">
    <source>
        <dbReference type="Pfam" id="PF00135"/>
    </source>
</evidence>
<keyword evidence="3 5" id="KW-0378">Hydrolase</keyword>
<evidence type="ECO:0000256" key="2">
    <source>
        <dbReference type="ARBA" id="ARBA00005964"/>
    </source>
</evidence>
<dbReference type="AlphaFoldDB" id="A0A1E3NYT4"/>
<protein>
    <recommendedName>
        <fullName evidence="5">Carboxylic ester hydrolase</fullName>
        <ecNumber evidence="5">3.1.1.-</ecNumber>
    </recommendedName>
</protein>
<evidence type="ECO:0000256" key="5">
    <source>
        <dbReference type="RuleBase" id="RU361235"/>
    </source>
</evidence>
<dbReference type="Pfam" id="PF00135">
    <property type="entry name" value="COesterase"/>
    <property type="match status" value="1"/>
</dbReference>
<dbReference type="InterPro" id="IPR002018">
    <property type="entry name" value="CarbesteraseB"/>
</dbReference>
<dbReference type="EMBL" id="KV454212">
    <property type="protein sequence ID" value="ODQ57872.1"/>
    <property type="molecule type" value="Genomic_DNA"/>
</dbReference>
<dbReference type="Proteomes" id="UP000094112">
    <property type="component" value="Unassembled WGS sequence"/>
</dbReference>
<dbReference type="EC" id="3.1.1.-" evidence="5"/>
<reference evidence="7 8" key="1">
    <citation type="journal article" date="2016" name="Proc. Natl. Acad. Sci. U.S.A.">
        <title>Comparative genomics of biotechnologically important yeasts.</title>
        <authorList>
            <person name="Riley R."/>
            <person name="Haridas S."/>
            <person name="Wolfe K.H."/>
            <person name="Lopes M.R."/>
            <person name="Hittinger C.T."/>
            <person name="Goeker M."/>
            <person name="Salamov A.A."/>
            <person name="Wisecaver J.H."/>
            <person name="Long T.M."/>
            <person name="Calvey C.H."/>
            <person name="Aerts A.L."/>
            <person name="Barry K.W."/>
            <person name="Choi C."/>
            <person name="Clum A."/>
            <person name="Coughlan A.Y."/>
            <person name="Deshpande S."/>
            <person name="Douglass A.P."/>
            <person name="Hanson S.J."/>
            <person name="Klenk H.-P."/>
            <person name="LaButti K.M."/>
            <person name="Lapidus A."/>
            <person name="Lindquist E.A."/>
            <person name="Lipzen A.M."/>
            <person name="Meier-Kolthoff J.P."/>
            <person name="Ohm R.A."/>
            <person name="Otillar R.P."/>
            <person name="Pangilinan J.L."/>
            <person name="Peng Y."/>
            <person name="Rokas A."/>
            <person name="Rosa C.A."/>
            <person name="Scheuner C."/>
            <person name="Sibirny A.A."/>
            <person name="Slot J.C."/>
            <person name="Stielow J.B."/>
            <person name="Sun H."/>
            <person name="Kurtzman C.P."/>
            <person name="Blackwell M."/>
            <person name="Grigoriev I.V."/>
            <person name="Jeffries T.W."/>
        </authorList>
    </citation>
    <scope>NUCLEOTIDE SEQUENCE [LARGE SCALE GENOMIC DNA]</scope>
    <source>
        <strain evidence="8">ATCC 58044 / CBS 1984 / NCYC 433 / NRRL Y-366-8</strain>
    </source>
</reference>
<evidence type="ECO:0000313" key="7">
    <source>
        <dbReference type="EMBL" id="ODQ57872.1"/>
    </source>
</evidence>
<evidence type="ECO:0000256" key="1">
    <source>
        <dbReference type="ARBA" id="ARBA00001024"/>
    </source>
</evidence>
<dbReference type="PROSITE" id="PS00122">
    <property type="entry name" value="CARBOXYLESTERASE_B_1"/>
    <property type="match status" value="1"/>
</dbReference>
<dbReference type="PANTHER" id="PTHR43918:SF4">
    <property type="entry name" value="CARBOXYLIC ESTER HYDROLASE"/>
    <property type="match status" value="1"/>
</dbReference>
<feature type="domain" description="Carboxylesterase type B" evidence="6">
    <location>
        <begin position="44"/>
        <end position="554"/>
    </location>
</feature>
<dbReference type="InterPro" id="IPR019819">
    <property type="entry name" value="Carboxylesterase_B_CS"/>
</dbReference>
<dbReference type="OrthoDB" id="3977998at2759"/>
<sequence>MIEIITIPSIVVIGIMLLKSLALAGSLATSIIAAPIINSTSDQSTLVSTQNGTIQGKYLEGFNQDAYLGVPFAQPPLGNLRFLPPQPYNSTWDDVKTFDQYGYACYATWGTDTANLEHSEDCLTLNIVKPHGYENQSLPVGIWIHGGGFQDGSSTRKAYNLSYIVDNSVAIGKPFIGVSINYRLNGFGFLTSDEVFQKGYTNVGLRDQIQAIHWINENIEGFGGNPNHLVLWGESAGAISIGKLLSTKYLSNDYIKGAIMESGSNVFTNIKPGASGDNQQDFKTLVSYFDCDKAEDYIECLQDVDASKLQYVFNATNGVLKKSFAFPYIDGDVISKSSYEILDSGEDFIKAPILIGTSTDEGSAFSNHSLNTSQEVHDYLLQQFPNLNNASISRLIEMYPIDNPDTILPNDPTYNNTPIVYPPSYGAIAANSSCLSGDLTFLAGSKITAQLYAKHGVPVYKYRHNIPTLETSNQTFLGTTHYQEVVYVFDNPDHPTNPSDGSTFYPSPEAPKIANTISKLFASFISDLDPNVDQSLLKYPSPQWPDYKESTENIVFDLKGFHVEKDDIREEQFNYIESIISQLDA</sequence>
<proteinExistence type="inferred from homology"/>
<dbReference type="InterPro" id="IPR019826">
    <property type="entry name" value="Carboxylesterase_B_AS"/>
</dbReference>
<keyword evidence="4" id="KW-0443">Lipid metabolism</keyword>
<dbReference type="GO" id="GO:0004806">
    <property type="term" value="F:triacylglycerol lipase activity"/>
    <property type="evidence" value="ECO:0007669"/>
    <property type="project" value="UniProtKB-EC"/>
</dbReference>
<accession>A0A1E3NYT4</accession>
<dbReference type="GeneID" id="30200902"/>
<dbReference type="InterPro" id="IPR050654">
    <property type="entry name" value="AChE-related_enzymes"/>
</dbReference>
<dbReference type="InterPro" id="IPR029058">
    <property type="entry name" value="AB_hydrolase_fold"/>
</dbReference>